<proteinExistence type="inferred from homology"/>
<dbReference type="InterPro" id="IPR029069">
    <property type="entry name" value="HotDog_dom_sf"/>
</dbReference>
<dbReference type="SUPFAM" id="SSF54637">
    <property type="entry name" value="Thioesterase/thiol ester dehydrase-isomerase"/>
    <property type="match status" value="1"/>
</dbReference>
<name>A0A094IMA8_9GAMM</name>
<accession>A0A094IMA8</accession>
<dbReference type="EMBL" id="JPIN01000009">
    <property type="protein sequence ID" value="KFZ28297.1"/>
    <property type="molecule type" value="Genomic_DNA"/>
</dbReference>
<comment type="similarity">
    <text evidence="1">Belongs to the 4-hydroxybenzoyl-CoA thioesterase family.</text>
</comment>
<dbReference type="STRING" id="1517416.IDAT_09850"/>
<dbReference type="PIRSF" id="PIRSF003230">
    <property type="entry name" value="YbgC"/>
    <property type="match status" value="1"/>
</dbReference>
<reference evidence="3 4" key="1">
    <citation type="submission" date="2014-06" db="EMBL/GenBank/DDBJ databases">
        <title>Draft genome sequence of Idiomarina sp. MCCC 1A10513.</title>
        <authorList>
            <person name="Du J."/>
            <person name="Lai Q."/>
            <person name="Shao Z."/>
        </authorList>
    </citation>
    <scope>NUCLEOTIDE SEQUENCE [LARGE SCALE GENOMIC DNA]</scope>
    <source>
        <strain evidence="3 4">MCCC 1A10513</strain>
    </source>
</reference>
<evidence type="ECO:0000313" key="4">
    <source>
        <dbReference type="Proteomes" id="UP000053718"/>
    </source>
</evidence>
<dbReference type="OrthoDB" id="9808429at2"/>
<dbReference type="GO" id="GO:0047617">
    <property type="term" value="F:fatty acyl-CoA hydrolase activity"/>
    <property type="evidence" value="ECO:0007669"/>
    <property type="project" value="TreeGrafter"/>
</dbReference>
<evidence type="ECO:0000256" key="1">
    <source>
        <dbReference type="ARBA" id="ARBA00005953"/>
    </source>
</evidence>
<sequence>MNATNAFLWPIRVYYEDTDAGGIVYYANYLKFLERARTEWLRSLGIEQDTWLAHRIGFVVRQVQMDLLRPARFNDELRVTVVVERLKRASVEFSQQVLDNENNVLCQAQIRAACVNLGEVGSAVRAVPMPTEIIEVLKRAS</sequence>
<dbReference type="NCBIfam" id="TIGR00051">
    <property type="entry name" value="YbgC/FadM family acyl-CoA thioesterase"/>
    <property type="match status" value="1"/>
</dbReference>
<dbReference type="CDD" id="cd00586">
    <property type="entry name" value="4HBT"/>
    <property type="match status" value="1"/>
</dbReference>
<dbReference type="Proteomes" id="UP000053718">
    <property type="component" value="Unassembled WGS sequence"/>
</dbReference>
<keyword evidence="4" id="KW-1185">Reference proteome</keyword>
<dbReference type="PANTHER" id="PTHR31793:SF37">
    <property type="entry name" value="ACYL-COA THIOESTER HYDROLASE YBGC"/>
    <property type="match status" value="1"/>
</dbReference>
<dbReference type="NCBIfam" id="TIGR02799">
    <property type="entry name" value="thio_ybgC"/>
    <property type="match status" value="1"/>
</dbReference>
<dbReference type="AlphaFoldDB" id="A0A094IMA8"/>
<protein>
    <submittedName>
        <fullName evidence="3">Acyl-CoA thioesterase</fullName>
    </submittedName>
</protein>
<dbReference type="FunFam" id="3.10.129.10:FF:000004">
    <property type="entry name" value="Tol-pal system-associated acyl-CoA thioesterase"/>
    <property type="match status" value="1"/>
</dbReference>
<gene>
    <name evidence="3" type="ORF">IDAT_09850</name>
</gene>
<organism evidence="3 4">
    <name type="scientific">Pseudidiomarina atlantica</name>
    <dbReference type="NCBI Taxonomy" id="1517416"/>
    <lineage>
        <taxon>Bacteria</taxon>
        <taxon>Pseudomonadati</taxon>
        <taxon>Pseudomonadota</taxon>
        <taxon>Gammaproteobacteria</taxon>
        <taxon>Alteromonadales</taxon>
        <taxon>Idiomarinaceae</taxon>
        <taxon>Pseudidiomarina</taxon>
    </lineage>
</organism>
<evidence type="ECO:0000313" key="3">
    <source>
        <dbReference type="EMBL" id="KFZ28297.1"/>
    </source>
</evidence>
<dbReference type="InterPro" id="IPR050563">
    <property type="entry name" value="4-hydroxybenzoyl-CoA_TE"/>
</dbReference>
<dbReference type="Pfam" id="PF13279">
    <property type="entry name" value="4HBT_2"/>
    <property type="match status" value="1"/>
</dbReference>
<keyword evidence="2" id="KW-0378">Hydrolase</keyword>
<dbReference type="Gene3D" id="3.10.129.10">
    <property type="entry name" value="Hotdog Thioesterase"/>
    <property type="match status" value="1"/>
</dbReference>
<dbReference type="InterPro" id="IPR014166">
    <property type="entry name" value="Tol-Pal_acyl-CoA_thioesterase"/>
</dbReference>
<dbReference type="eggNOG" id="COG0824">
    <property type="taxonomic scope" value="Bacteria"/>
</dbReference>
<dbReference type="InterPro" id="IPR006684">
    <property type="entry name" value="YbgC/YbaW"/>
</dbReference>
<dbReference type="PANTHER" id="PTHR31793">
    <property type="entry name" value="4-HYDROXYBENZOYL-COA THIOESTERASE FAMILY MEMBER"/>
    <property type="match status" value="1"/>
</dbReference>
<evidence type="ECO:0000256" key="2">
    <source>
        <dbReference type="ARBA" id="ARBA00022801"/>
    </source>
</evidence>
<dbReference type="RefSeq" id="WP_034733259.1">
    <property type="nucleotide sequence ID" value="NZ_JPIN01000009.1"/>
</dbReference>
<comment type="caution">
    <text evidence="3">The sequence shown here is derived from an EMBL/GenBank/DDBJ whole genome shotgun (WGS) entry which is preliminary data.</text>
</comment>